<dbReference type="PANTHER" id="PTHR43723:SF1">
    <property type="entry name" value="COBALT TRANSPORT PROTEIN CBIQ"/>
    <property type="match status" value="1"/>
</dbReference>
<accession>A0ABS4EAC9</accession>
<evidence type="ECO:0000313" key="7">
    <source>
        <dbReference type="Proteomes" id="UP000767291"/>
    </source>
</evidence>
<feature type="transmembrane region" description="Helical" evidence="5">
    <location>
        <begin position="46"/>
        <end position="66"/>
    </location>
</feature>
<dbReference type="Proteomes" id="UP000767291">
    <property type="component" value="Unassembled WGS sequence"/>
</dbReference>
<dbReference type="InterPro" id="IPR003339">
    <property type="entry name" value="ABC/ECF_trnsptr_transmembrane"/>
</dbReference>
<comment type="subcellular location">
    <subcellularLocation>
        <location evidence="1">Membrane</location>
        <topology evidence="1">Multi-pass membrane protein</topology>
    </subcellularLocation>
</comment>
<keyword evidence="4 5" id="KW-0472">Membrane</keyword>
<protein>
    <submittedName>
        <fullName evidence="6">Energy-coupling factor transport system permease protein</fullName>
    </submittedName>
</protein>
<gene>
    <name evidence="6" type="ORF">J2Z43_001261</name>
</gene>
<evidence type="ECO:0000256" key="5">
    <source>
        <dbReference type="SAM" id="Phobius"/>
    </source>
</evidence>
<feature type="transmembrane region" description="Helical" evidence="5">
    <location>
        <begin position="15"/>
        <end position="34"/>
    </location>
</feature>
<evidence type="ECO:0000313" key="6">
    <source>
        <dbReference type="EMBL" id="MBP1854871.1"/>
    </source>
</evidence>
<evidence type="ECO:0000256" key="1">
    <source>
        <dbReference type="ARBA" id="ARBA00004141"/>
    </source>
</evidence>
<evidence type="ECO:0000256" key="2">
    <source>
        <dbReference type="ARBA" id="ARBA00022692"/>
    </source>
</evidence>
<keyword evidence="3 5" id="KW-1133">Transmembrane helix</keyword>
<proteinExistence type="predicted"/>
<evidence type="ECO:0000256" key="3">
    <source>
        <dbReference type="ARBA" id="ARBA00022989"/>
    </source>
</evidence>
<feature type="transmembrane region" description="Helical" evidence="5">
    <location>
        <begin position="205"/>
        <end position="227"/>
    </location>
</feature>
<dbReference type="EMBL" id="JAGGJX010000001">
    <property type="protein sequence ID" value="MBP1854871.1"/>
    <property type="molecule type" value="Genomic_DNA"/>
</dbReference>
<dbReference type="PANTHER" id="PTHR43723">
    <property type="entry name" value="COBALT TRANSPORT PROTEIN CBIQ"/>
    <property type="match status" value="1"/>
</dbReference>
<dbReference type="CDD" id="cd16914">
    <property type="entry name" value="EcfT"/>
    <property type="match status" value="1"/>
</dbReference>
<dbReference type="Pfam" id="PF02361">
    <property type="entry name" value="CbiQ"/>
    <property type="match status" value="1"/>
</dbReference>
<name>A0ABS4EAC9_9FIRM</name>
<evidence type="ECO:0000256" key="4">
    <source>
        <dbReference type="ARBA" id="ARBA00023136"/>
    </source>
</evidence>
<dbReference type="InterPro" id="IPR052770">
    <property type="entry name" value="Cobalt_transport_CbiQ"/>
</dbReference>
<reference evidence="6 7" key="1">
    <citation type="submission" date="2021-03" db="EMBL/GenBank/DDBJ databases">
        <title>Genomic Encyclopedia of Type Strains, Phase IV (KMG-IV): sequencing the most valuable type-strain genomes for metagenomic binning, comparative biology and taxonomic classification.</title>
        <authorList>
            <person name="Goeker M."/>
        </authorList>
    </citation>
    <scope>NUCLEOTIDE SEQUENCE [LARGE SCALE GENOMIC DNA]</scope>
    <source>
        <strain evidence="6 7">DSM 1289</strain>
    </source>
</reference>
<organism evidence="6 7">
    <name type="scientific">Metaclostridioides mangenotii</name>
    <dbReference type="NCBI Taxonomy" id="1540"/>
    <lineage>
        <taxon>Bacteria</taxon>
        <taxon>Bacillati</taxon>
        <taxon>Bacillota</taxon>
        <taxon>Clostridia</taxon>
        <taxon>Peptostreptococcales</taxon>
        <taxon>Peptostreptococcaceae</taxon>
        <taxon>Metaclostridioides</taxon>
    </lineage>
</organism>
<comment type="caution">
    <text evidence="6">The sequence shown here is derived from an EMBL/GenBank/DDBJ whole genome shotgun (WGS) entry which is preliminary data.</text>
</comment>
<sequence>MSTLSVVTLIGSFEFMPFLPLVLTLLALITIVLFSDLKMLDLFKAVKVFIIMSIGYMGFILLARYISGQPLMIITVLGLGFKIILISVYSAIFVKTTDPTELVILLIKYFKISPKFAYAFLTAYRFLPTFKEEFEIIKHAHQVRGIEESKNILLKIWNTKRYIIPMMANAVRKGIRISMSMETRAFGKTKSRTYYRKLTLHKDEIIYTLIYILAVLSITLILSYFGLTNLGLKFVS</sequence>
<keyword evidence="2 5" id="KW-0812">Transmembrane</keyword>
<dbReference type="RefSeq" id="WP_327786924.1">
    <property type="nucleotide sequence ID" value="NZ_BAAACS010000013.1"/>
</dbReference>
<feature type="transmembrane region" description="Helical" evidence="5">
    <location>
        <begin position="72"/>
        <end position="94"/>
    </location>
</feature>
<keyword evidence="7" id="KW-1185">Reference proteome</keyword>